<organism evidence="1">
    <name type="scientific">bioreactor metagenome</name>
    <dbReference type="NCBI Taxonomy" id="1076179"/>
    <lineage>
        <taxon>unclassified sequences</taxon>
        <taxon>metagenomes</taxon>
        <taxon>ecological metagenomes</taxon>
    </lineage>
</organism>
<protein>
    <recommendedName>
        <fullName evidence="2">DUF3793 domain-containing protein</fullName>
    </recommendedName>
</protein>
<dbReference type="AlphaFoldDB" id="A0A644TFT9"/>
<evidence type="ECO:0000313" key="1">
    <source>
        <dbReference type="EMBL" id="MPL65826.1"/>
    </source>
</evidence>
<name>A0A644TFT9_9ZZZZ</name>
<gene>
    <name evidence="1" type="ORF">SDC9_11490</name>
</gene>
<evidence type="ECO:0008006" key="2">
    <source>
        <dbReference type="Google" id="ProtNLM"/>
    </source>
</evidence>
<sequence length="208" mass="23525">MIRSSNHCGEQVDNWTEWLVENLASTIVGNKPSTILTMADTRTLPLLTIWRCAGLSVLSGMIIHFKILSKSAKKETVLFYREDILTNCINDRGNRSFLQTMGYPVDSGLHACLEVLEERFQGCCPHEVGVLLGIPLKDVLGFMQVSDLPLTCRRHWCIYGNPEESLAIMQQYLNDQSYVCRLMAKGLPPYQILCGQWNKDFYSTTLAS</sequence>
<accession>A0A644TFT9</accession>
<dbReference type="EMBL" id="VSSQ01000029">
    <property type="protein sequence ID" value="MPL65826.1"/>
    <property type="molecule type" value="Genomic_DNA"/>
</dbReference>
<dbReference type="Pfam" id="PF12672">
    <property type="entry name" value="DUF3793"/>
    <property type="match status" value="1"/>
</dbReference>
<comment type="caution">
    <text evidence="1">The sequence shown here is derived from an EMBL/GenBank/DDBJ whole genome shotgun (WGS) entry which is preliminary data.</text>
</comment>
<proteinExistence type="predicted"/>
<reference evidence="1" key="1">
    <citation type="submission" date="2019-08" db="EMBL/GenBank/DDBJ databases">
        <authorList>
            <person name="Kucharzyk K."/>
            <person name="Murdoch R.W."/>
            <person name="Higgins S."/>
            <person name="Loffler F."/>
        </authorList>
    </citation>
    <scope>NUCLEOTIDE SEQUENCE</scope>
</reference>
<dbReference type="InterPro" id="IPR024523">
    <property type="entry name" value="DUF3793"/>
</dbReference>